<comment type="caution">
    <text evidence="1">The sequence shown here is derived from an EMBL/GenBank/DDBJ whole genome shotgun (WGS) entry which is preliminary data.</text>
</comment>
<dbReference type="Gene3D" id="3.40.630.30">
    <property type="match status" value="1"/>
</dbReference>
<reference evidence="1 2" key="1">
    <citation type="submission" date="2019-08" db="EMBL/GenBank/DDBJ databases">
        <title>Lentzea from Indian Himalayas.</title>
        <authorList>
            <person name="Mandal S."/>
            <person name="Mallick Gupta A."/>
            <person name="Maiti P.K."/>
            <person name="Sarkar J."/>
            <person name="Mandal S."/>
        </authorList>
    </citation>
    <scope>NUCLEOTIDE SEQUENCE [LARGE SCALE GENOMIC DNA]</scope>
    <source>
        <strain evidence="1 2">PSKA42</strain>
    </source>
</reference>
<dbReference type="RefSeq" id="WP_167973283.1">
    <property type="nucleotide sequence ID" value="NZ_VSRL01000033.1"/>
</dbReference>
<dbReference type="InterPro" id="IPR016181">
    <property type="entry name" value="Acyl_CoA_acyltransferase"/>
</dbReference>
<accession>A0ABX1FFH1</accession>
<sequence length="133" mass="14849">MATRETNSPSGTGLGMFEMRFGTEADRPAAAKMIRSRAAWMRERGMRWSSWDRDADVLAEQIGDTDWPVFVLTKDDQIVGMTTATFELPHLGWHENEIAEPSVFLQSTVTDPSFSGINLGMLIAYWALDYAAA</sequence>
<dbReference type="EMBL" id="VSRL01000033">
    <property type="protein sequence ID" value="NKE57499.1"/>
    <property type="molecule type" value="Genomic_DNA"/>
</dbReference>
<evidence type="ECO:0008006" key="3">
    <source>
        <dbReference type="Google" id="ProtNLM"/>
    </source>
</evidence>
<dbReference type="SUPFAM" id="SSF55729">
    <property type="entry name" value="Acyl-CoA N-acyltransferases (Nat)"/>
    <property type="match status" value="1"/>
</dbReference>
<name>A0ABX1FFH1_9PSEU</name>
<evidence type="ECO:0000313" key="1">
    <source>
        <dbReference type="EMBL" id="NKE57499.1"/>
    </source>
</evidence>
<proteinExistence type="predicted"/>
<protein>
    <recommendedName>
        <fullName evidence="3">GNAT family N-acetyltransferase</fullName>
    </recommendedName>
</protein>
<dbReference type="Proteomes" id="UP001515943">
    <property type="component" value="Unassembled WGS sequence"/>
</dbReference>
<gene>
    <name evidence="1" type="ORF">FXN61_11900</name>
</gene>
<evidence type="ECO:0000313" key="2">
    <source>
        <dbReference type="Proteomes" id="UP001515943"/>
    </source>
</evidence>
<keyword evidence="2" id="KW-1185">Reference proteome</keyword>
<organism evidence="1 2">
    <name type="scientific">Lentzea indica</name>
    <dbReference type="NCBI Taxonomy" id="2604800"/>
    <lineage>
        <taxon>Bacteria</taxon>
        <taxon>Bacillati</taxon>
        <taxon>Actinomycetota</taxon>
        <taxon>Actinomycetes</taxon>
        <taxon>Pseudonocardiales</taxon>
        <taxon>Pseudonocardiaceae</taxon>
        <taxon>Lentzea</taxon>
    </lineage>
</organism>